<dbReference type="FunFam" id="1.50.40.10:FF:000146">
    <property type="entry name" value="Uncharacterized protein, isoform B"/>
    <property type="match status" value="1"/>
</dbReference>
<evidence type="ECO:0000256" key="3">
    <source>
        <dbReference type="ARBA" id="ARBA00022448"/>
    </source>
</evidence>
<keyword evidence="7" id="KW-0496">Mitochondrion</keyword>
<evidence type="ECO:0000256" key="4">
    <source>
        <dbReference type="ARBA" id="ARBA00022692"/>
    </source>
</evidence>
<dbReference type="GO" id="GO:1990575">
    <property type="term" value="P:mitochondrial L-ornithine transmembrane transport"/>
    <property type="evidence" value="ECO:0007669"/>
    <property type="project" value="TreeGrafter"/>
</dbReference>
<dbReference type="InterPro" id="IPR023395">
    <property type="entry name" value="MCP_dom_sf"/>
</dbReference>
<keyword evidence="8 9" id="KW-0472">Membrane</keyword>
<feature type="repeat" description="Solcar" evidence="9">
    <location>
        <begin position="20"/>
        <end position="105"/>
    </location>
</feature>
<evidence type="ECO:0000256" key="10">
    <source>
        <dbReference type="RuleBase" id="RU000488"/>
    </source>
</evidence>
<keyword evidence="12" id="KW-1185">Reference proteome</keyword>
<dbReference type="AlphaFoldDB" id="A0A9N9SUB2"/>
<comment type="subcellular location">
    <subcellularLocation>
        <location evidence="1">Mitochondrion membrane</location>
        <topology evidence="1">Multi-pass membrane protein</topology>
    </subcellularLocation>
</comment>
<dbReference type="EMBL" id="OU898277">
    <property type="protein sequence ID" value="CAG9830540.1"/>
    <property type="molecule type" value="Genomic_DNA"/>
</dbReference>
<dbReference type="GO" id="GO:0031966">
    <property type="term" value="C:mitochondrial membrane"/>
    <property type="evidence" value="ECO:0007669"/>
    <property type="project" value="UniProtKB-SubCell"/>
</dbReference>
<organism evidence="11 12">
    <name type="scientific">Diabrotica balteata</name>
    <name type="common">Banded cucumber beetle</name>
    <dbReference type="NCBI Taxonomy" id="107213"/>
    <lineage>
        <taxon>Eukaryota</taxon>
        <taxon>Metazoa</taxon>
        <taxon>Ecdysozoa</taxon>
        <taxon>Arthropoda</taxon>
        <taxon>Hexapoda</taxon>
        <taxon>Insecta</taxon>
        <taxon>Pterygota</taxon>
        <taxon>Neoptera</taxon>
        <taxon>Endopterygota</taxon>
        <taxon>Coleoptera</taxon>
        <taxon>Polyphaga</taxon>
        <taxon>Cucujiformia</taxon>
        <taxon>Chrysomeloidea</taxon>
        <taxon>Chrysomelidae</taxon>
        <taxon>Galerucinae</taxon>
        <taxon>Diabroticina</taxon>
        <taxon>Diabroticites</taxon>
        <taxon>Diabrotica</taxon>
    </lineage>
</organism>
<evidence type="ECO:0000256" key="8">
    <source>
        <dbReference type="ARBA" id="ARBA00023136"/>
    </source>
</evidence>
<evidence type="ECO:0000256" key="1">
    <source>
        <dbReference type="ARBA" id="ARBA00004225"/>
    </source>
</evidence>
<feature type="repeat" description="Solcar" evidence="9">
    <location>
        <begin position="118"/>
        <end position="214"/>
    </location>
</feature>
<evidence type="ECO:0000313" key="12">
    <source>
        <dbReference type="Proteomes" id="UP001153709"/>
    </source>
</evidence>
<keyword evidence="4 9" id="KW-0812">Transmembrane</keyword>
<accession>A0A9N9SUB2</accession>
<reference evidence="11" key="1">
    <citation type="submission" date="2022-01" db="EMBL/GenBank/DDBJ databases">
        <authorList>
            <person name="King R."/>
        </authorList>
    </citation>
    <scope>NUCLEOTIDE SEQUENCE</scope>
</reference>
<evidence type="ECO:0008006" key="13">
    <source>
        <dbReference type="Google" id="ProtNLM"/>
    </source>
</evidence>
<keyword evidence="5" id="KW-0677">Repeat</keyword>
<evidence type="ECO:0000256" key="9">
    <source>
        <dbReference type="PROSITE-ProRule" id="PRU00282"/>
    </source>
</evidence>
<dbReference type="Proteomes" id="UP001153709">
    <property type="component" value="Chromosome 2"/>
</dbReference>
<evidence type="ECO:0000313" key="11">
    <source>
        <dbReference type="EMBL" id="CAG9830540.1"/>
    </source>
</evidence>
<dbReference type="PROSITE" id="PS50920">
    <property type="entry name" value="SOLCAR"/>
    <property type="match status" value="3"/>
</dbReference>
<keyword evidence="3 10" id="KW-0813">Transport</keyword>
<sequence>MENQSDSSTVLKTSGKQHVKDGIIDFTGGSLGGVALVYVGQPLDTVKVKMQTFPTLYKNMFNCFATTLKTDGVRRGLYAGTVPALATNVAENAVLFFAYGFCQKFMQHITGAQSIDELSTVTNATAGFLAAFFSSVAICPTELVKCRLQAMHEVNKQQAQLGKPVKSVGPLQLTAEVIRTEGVKGMFRGLVPTIVREMPGYFFFFGAYEGTRELLRKPDQKKEDIGLVKTMIAGGMGGGIFWTALFPADVAKSRIQVNNLNENMMKLIYKIARHEGIGALYNGLLPTVIRAVPATAVMFLTIEYSKKWMHHISRDL</sequence>
<dbReference type="Gene3D" id="1.50.40.10">
    <property type="entry name" value="Mitochondrial carrier domain"/>
    <property type="match status" value="1"/>
</dbReference>
<dbReference type="PANTHER" id="PTHR45624:SF12">
    <property type="entry name" value="MITOCHONDRIAL ORNITHINE TRANSPORTER 1"/>
    <property type="match status" value="1"/>
</dbReference>
<name>A0A9N9SUB2_DIABA</name>
<dbReference type="GO" id="GO:0000064">
    <property type="term" value="F:L-ornithine transmembrane transporter activity"/>
    <property type="evidence" value="ECO:0007669"/>
    <property type="project" value="TreeGrafter"/>
</dbReference>
<evidence type="ECO:0000256" key="6">
    <source>
        <dbReference type="ARBA" id="ARBA00022989"/>
    </source>
</evidence>
<dbReference type="InterPro" id="IPR018108">
    <property type="entry name" value="MCP_transmembrane"/>
</dbReference>
<dbReference type="SUPFAM" id="SSF103506">
    <property type="entry name" value="Mitochondrial carrier"/>
    <property type="match status" value="1"/>
</dbReference>
<keyword evidence="6" id="KW-1133">Transmembrane helix</keyword>
<comment type="similarity">
    <text evidence="2 10">Belongs to the mitochondrial carrier (TC 2.A.29) family.</text>
</comment>
<dbReference type="Pfam" id="PF00153">
    <property type="entry name" value="Mito_carr"/>
    <property type="match status" value="3"/>
</dbReference>
<dbReference type="PANTHER" id="PTHR45624">
    <property type="entry name" value="MITOCHONDRIAL BASIC AMINO ACIDS TRANSPORTER-RELATED"/>
    <property type="match status" value="1"/>
</dbReference>
<proteinExistence type="inferred from homology"/>
<evidence type="ECO:0000256" key="5">
    <source>
        <dbReference type="ARBA" id="ARBA00022737"/>
    </source>
</evidence>
<dbReference type="InterPro" id="IPR050567">
    <property type="entry name" value="Mitochondrial_Carrier"/>
</dbReference>
<evidence type="ECO:0000256" key="7">
    <source>
        <dbReference type="ARBA" id="ARBA00023128"/>
    </source>
</evidence>
<gene>
    <name evidence="11" type="ORF">DIABBA_LOCUS4235</name>
</gene>
<dbReference type="OrthoDB" id="409586at2759"/>
<evidence type="ECO:0000256" key="2">
    <source>
        <dbReference type="ARBA" id="ARBA00006375"/>
    </source>
</evidence>
<feature type="repeat" description="Solcar" evidence="9">
    <location>
        <begin position="225"/>
        <end position="308"/>
    </location>
</feature>
<protein>
    <recommendedName>
        <fullName evidence="13">Mitochondrial ornithine transporter 1</fullName>
    </recommendedName>
</protein>